<organism evidence="5 6">
    <name type="scientific">Fluoribacter dumoffii</name>
    <dbReference type="NCBI Taxonomy" id="463"/>
    <lineage>
        <taxon>Bacteria</taxon>
        <taxon>Pseudomonadati</taxon>
        <taxon>Pseudomonadota</taxon>
        <taxon>Gammaproteobacteria</taxon>
        <taxon>Legionellales</taxon>
        <taxon>Legionellaceae</taxon>
        <taxon>Fluoribacter</taxon>
    </lineage>
</organism>
<dbReference type="Pfam" id="PF03960">
    <property type="entry name" value="ArsC"/>
    <property type="match status" value="1"/>
</dbReference>
<dbReference type="InterPro" id="IPR036249">
    <property type="entry name" value="Thioredoxin-like_sf"/>
</dbReference>
<dbReference type="GeneID" id="93293111"/>
<dbReference type="PROSITE" id="PS51353">
    <property type="entry name" value="ARSC"/>
    <property type="match status" value="1"/>
</dbReference>
<dbReference type="EMBL" id="UGGT01000001">
    <property type="protein sequence ID" value="STO22256.1"/>
    <property type="molecule type" value="Genomic_DNA"/>
</dbReference>
<dbReference type="STRING" id="1094715.GCA_000236165_02186"/>
<evidence type="ECO:0000256" key="3">
    <source>
        <dbReference type="PROSITE-ProRule" id="PRU01282"/>
    </source>
</evidence>
<dbReference type="RefSeq" id="WP_010654366.1">
    <property type="nucleotide sequence ID" value="NZ_JAPHOO010000001.1"/>
</dbReference>
<dbReference type="InterPro" id="IPR006660">
    <property type="entry name" value="Arsenate_reductase-like"/>
</dbReference>
<comment type="similarity">
    <text evidence="1 3 4">Belongs to the ArsC family.</text>
</comment>
<dbReference type="Proteomes" id="UP000254554">
    <property type="component" value="Unassembled WGS sequence"/>
</dbReference>
<accession>A0A377GBS4</accession>
<keyword evidence="2 4" id="KW-0560">Oxidoreductase</keyword>
<proteinExistence type="inferred from homology"/>
<protein>
    <recommendedName>
        <fullName evidence="4">Arsenate reductase</fullName>
        <ecNumber evidence="4">1.20.4.1</ecNumber>
    </recommendedName>
</protein>
<sequence>MQEITIYHNPRCSKSRKTLELLQSKGYQPLIIDYLKAPLTLDQLKELKSHFTLKDFVRTDERVFKDLNLSLDNEEQVLEAMLKEPVLMQRPIVTYKDKAAIGRPPEQVLQLFE</sequence>
<reference evidence="5 6" key="1">
    <citation type="submission" date="2018-06" db="EMBL/GenBank/DDBJ databases">
        <authorList>
            <consortium name="Pathogen Informatics"/>
            <person name="Doyle S."/>
        </authorList>
    </citation>
    <scope>NUCLEOTIDE SEQUENCE [LARGE SCALE GENOMIC DNA]</scope>
    <source>
        <strain evidence="5 6">NCTC11370</strain>
    </source>
</reference>
<name>A0A377GBS4_9GAMM</name>
<dbReference type="GO" id="GO:0008794">
    <property type="term" value="F:arsenate reductase (glutaredoxin) activity"/>
    <property type="evidence" value="ECO:0007669"/>
    <property type="project" value="UniProtKB-UniRule"/>
</dbReference>
<dbReference type="InterPro" id="IPR006659">
    <property type="entry name" value="Arsenate_reductase"/>
</dbReference>
<dbReference type="Gene3D" id="3.40.30.10">
    <property type="entry name" value="Glutaredoxin"/>
    <property type="match status" value="1"/>
</dbReference>
<evidence type="ECO:0000313" key="5">
    <source>
        <dbReference type="EMBL" id="STO22256.1"/>
    </source>
</evidence>
<dbReference type="OrthoDB" id="9790554at2"/>
<gene>
    <name evidence="5" type="primary">yfgD</name>
    <name evidence="5" type="ORF">NCTC11370_02342</name>
</gene>
<dbReference type="NCBIfam" id="TIGR00014">
    <property type="entry name" value="arsC"/>
    <property type="match status" value="1"/>
</dbReference>
<dbReference type="PANTHER" id="PTHR30041:SF4">
    <property type="entry name" value="ARSENATE REDUCTASE"/>
    <property type="match status" value="1"/>
</dbReference>
<dbReference type="AlphaFoldDB" id="A0A377GBS4"/>
<dbReference type="SUPFAM" id="SSF52833">
    <property type="entry name" value="Thioredoxin-like"/>
    <property type="match status" value="1"/>
</dbReference>
<evidence type="ECO:0000256" key="2">
    <source>
        <dbReference type="ARBA" id="ARBA00023002"/>
    </source>
</evidence>
<evidence type="ECO:0000313" key="6">
    <source>
        <dbReference type="Proteomes" id="UP000254554"/>
    </source>
</evidence>
<comment type="catalytic activity">
    <reaction evidence="4">
        <text>[glutaredoxin]-dithiol + arsenate + glutathione + H(+) = glutathionyl-S-S-[glutaredoxin] + arsenite + H2O</text>
        <dbReference type="Rhea" id="RHEA:22016"/>
        <dbReference type="Rhea" id="RHEA-COMP:10729"/>
        <dbReference type="Rhea" id="RHEA-COMP:17668"/>
        <dbReference type="ChEBI" id="CHEBI:15377"/>
        <dbReference type="ChEBI" id="CHEBI:15378"/>
        <dbReference type="ChEBI" id="CHEBI:29242"/>
        <dbReference type="ChEBI" id="CHEBI:29950"/>
        <dbReference type="ChEBI" id="CHEBI:48597"/>
        <dbReference type="ChEBI" id="CHEBI:57925"/>
        <dbReference type="ChEBI" id="CHEBI:146199"/>
        <dbReference type="EC" id="1.20.4.1"/>
    </reaction>
</comment>
<keyword evidence="6" id="KW-1185">Reference proteome</keyword>
<dbReference type="PANTHER" id="PTHR30041">
    <property type="entry name" value="ARSENATE REDUCTASE"/>
    <property type="match status" value="1"/>
</dbReference>
<dbReference type="CDD" id="cd03034">
    <property type="entry name" value="ArsC_ArsC"/>
    <property type="match status" value="1"/>
</dbReference>
<evidence type="ECO:0000256" key="4">
    <source>
        <dbReference type="RuleBase" id="RU362029"/>
    </source>
</evidence>
<dbReference type="EC" id="1.20.4.1" evidence="4"/>
<evidence type="ECO:0000256" key="1">
    <source>
        <dbReference type="ARBA" id="ARBA00007198"/>
    </source>
</evidence>